<dbReference type="PANTHER" id="PTHR21485:SF6">
    <property type="entry name" value="N-ACYLNEURAMINATE CYTIDYLYLTRANSFERASE-RELATED"/>
    <property type="match status" value="1"/>
</dbReference>
<comment type="caution">
    <text evidence="1">The sequence shown here is derived from an EMBL/GenBank/DDBJ whole genome shotgun (WGS) entry which is preliminary data.</text>
</comment>
<keyword evidence="2" id="KW-1185">Reference proteome</keyword>
<dbReference type="RefSeq" id="WP_131476023.1">
    <property type="nucleotide sequence ID" value="NZ_SJPE01000007.1"/>
</dbReference>
<keyword evidence="1" id="KW-0548">Nucleotidyltransferase</keyword>
<reference evidence="1 2" key="1">
    <citation type="submission" date="2019-02" db="EMBL/GenBank/DDBJ databases">
        <title>Flavobacterium sp. RD-2-33 isolated from forest soil.</title>
        <authorList>
            <person name="Chaudhary D.K."/>
        </authorList>
    </citation>
    <scope>NUCLEOTIDE SEQUENCE [LARGE SCALE GENOMIC DNA]</scope>
    <source>
        <strain evidence="1 2">RD-2-33</strain>
    </source>
</reference>
<dbReference type="SUPFAM" id="SSF53448">
    <property type="entry name" value="Nucleotide-diphospho-sugar transferases"/>
    <property type="match status" value="1"/>
</dbReference>
<dbReference type="InterPro" id="IPR003329">
    <property type="entry name" value="Cytidylyl_trans"/>
</dbReference>
<gene>
    <name evidence="1" type="ORF">EZL74_07700</name>
</gene>
<dbReference type="InterPro" id="IPR050793">
    <property type="entry name" value="CMP-NeuNAc_synthase"/>
</dbReference>
<sequence>MRILGIIPARGGSKGVPRKNIKLLGKMPLIEYTIHAAKESELLTDVIVSTDDEEIAIAAEISGCKPPFIRPSELAQDTSTSIEVVQHAIDFFEKQNIFFDAVCLLQPTSPFREKGFIDAAIRKFIEKQSDSLVSVLPVPHEYNPHWTFEETQEGLLKIATGDAVMIPRRQDLPKAFHRDGSVYITKTSVIKNGSFLGESVAYIESNPDFYVNIDTMEDWKQAESLIIKLGW</sequence>
<evidence type="ECO:0000313" key="1">
    <source>
        <dbReference type="EMBL" id="TBX69249.1"/>
    </source>
</evidence>
<evidence type="ECO:0000313" key="2">
    <source>
        <dbReference type="Proteomes" id="UP000293300"/>
    </source>
</evidence>
<dbReference type="EMBL" id="SJPE01000007">
    <property type="protein sequence ID" value="TBX69249.1"/>
    <property type="molecule type" value="Genomic_DNA"/>
</dbReference>
<accession>A0A4Q9YZU7</accession>
<dbReference type="OrthoDB" id="9805604at2"/>
<keyword evidence="1" id="KW-0808">Transferase</keyword>
<dbReference type="AlphaFoldDB" id="A0A4Q9YZU7"/>
<dbReference type="GO" id="GO:0008781">
    <property type="term" value="F:N-acylneuraminate cytidylyltransferase activity"/>
    <property type="evidence" value="ECO:0007669"/>
    <property type="project" value="TreeGrafter"/>
</dbReference>
<dbReference type="Proteomes" id="UP000293300">
    <property type="component" value="Unassembled WGS sequence"/>
</dbReference>
<dbReference type="Pfam" id="PF02348">
    <property type="entry name" value="CTP_transf_3"/>
    <property type="match status" value="1"/>
</dbReference>
<organism evidence="1 2">
    <name type="scientific">Flavobacterium silvisoli</name>
    <dbReference type="NCBI Taxonomy" id="2529433"/>
    <lineage>
        <taxon>Bacteria</taxon>
        <taxon>Pseudomonadati</taxon>
        <taxon>Bacteroidota</taxon>
        <taxon>Flavobacteriia</taxon>
        <taxon>Flavobacteriales</taxon>
        <taxon>Flavobacteriaceae</taxon>
        <taxon>Flavobacterium</taxon>
    </lineage>
</organism>
<dbReference type="InterPro" id="IPR029044">
    <property type="entry name" value="Nucleotide-diphossugar_trans"/>
</dbReference>
<name>A0A4Q9YZU7_9FLAO</name>
<protein>
    <submittedName>
        <fullName evidence="1">Acylneuraminate cytidylyltransferase family protein</fullName>
    </submittedName>
</protein>
<dbReference type="CDD" id="cd02513">
    <property type="entry name" value="CMP-NeuAc_Synthase"/>
    <property type="match status" value="1"/>
</dbReference>
<proteinExistence type="predicted"/>
<dbReference type="Gene3D" id="3.90.550.10">
    <property type="entry name" value="Spore Coat Polysaccharide Biosynthesis Protein SpsA, Chain A"/>
    <property type="match status" value="1"/>
</dbReference>
<dbReference type="PANTHER" id="PTHR21485">
    <property type="entry name" value="HAD SUPERFAMILY MEMBERS CMAS AND KDSC"/>
    <property type="match status" value="1"/>
</dbReference>